<dbReference type="InterPro" id="IPR003010">
    <property type="entry name" value="C-N_Hydrolase"/>
</dbReference>
<evidence type="ECO:0000259" key="2">
    <source>
        <dbReference type="PROSITE" id="PS50263"/>
    </source>
</evidence>
<dbReference type="GO" id="GO:0016787">
    <property type="term" value="F:hydrolase activity"/>
    <property type="evidence" value="ECO:0007669"/>
    <property type="project" value="UniProtKB-KW"/>
</dbReference>
<evidence type="ECO:0000256" key="1">
    <source>
        <dbReference type="ARBA" id="ARBA00022801"/>
    </source>
</evidence>
<name>A0ABT1BPY7_9BURK</name>
<sequence length="268" mass="29268">MKIAALQMVSTPDVERNLATAARLVGEAAHAGARLVALPEYFCLMGRRDEDKLAIAEADGQGPIQDALSALARRHGLWLIGGTLPIRAATPGRVRNACCVWGPDGVRVARYDKIHLFSFDNGREAYDEARVLEAGDTPVAFEAEGHRVGLSVCYDLRFPELYRALMAPPCDLLVVPAAFTYTTGQAHWELLLRARAVENQCHVLAIGQGGLHENGRRTWGHSMVIDPWGEVMAMQAEGEGVVPGELSATRRDAVRTQLPALRHRTLDC</sequence>
<dbReference type="EMBL" id="JAMXMC010000009">
    <property type="protein sequence ID" value="MCO5978273.1"/>
    <property type="molecule type" value="Genomic_DNA"/>
</dbReference>
<evidence type="ECO:0000313" key="3">
    <source>
        <dbReference type="EMBL" id="MCO5978273.1"/>
    </source>
</evidence>
<proteinExistence type="predicted"/>
<feature type="domain" description="CN hydrolase" evidence="2">
    <location>
        <begin position="1"/>
        <end position="248"/>
    </location>
</feature>
<dbReference type="Gene3D" id="3.60.110.10">
    <property type="entry name" value="Carbon-nitrogen hydrolase"/>
    <property type="match status" value="1"/>
</dbReference>
<dbReference type="RefSeq" id="WP_252770877.1">
    <property type="nucleotide sequence ID" value="NZ_JAMXMC010000009.1"/>
</dbReference>
<organism evidence="3 4">
    <name type="scientific">Ideonella oryzae</name>
    <dbReference type="NCBI Taxonomy" id="2937441"/>
    <lineage>
        <taxon>Bacteria</taxon>
        <taxon>Pseudomonadati</taxon>
        <taxon>Pseudomonadota</taxon>
        <taxon>Betaproteobacteria</taxon>
        <taxon>Burkholderiales</taxon>
        <taxon>Sphaerotilaceae</taxon>
        <taxon>Ideonella</taxon>
    </lineage>
</organism>
<reference evidence="3 4" key="1">
    <citation type="submission" date="2022-06" db="EMBL/GenBank/DDBJ databases">
        <title>Ideonella sp. NS12-5 Genome sequencing and assembly.</title>
        <authorList>
            <person name="Jung Y."/>
        </authorList>
    </citation>
    <scope>NUCLEOTIDE SEQUENCE [LARGE SCALE GENOMIC DNA]</scope>
    <source>
        <strain evidence="3 4">NS12-5</strain>
    </source>
</reference>
<comment type="caution">
    <text evidence="3">The sequence shown here is derived from an EMBL/GenBank/DDBJ whole genome shotgun (WGS) entry which is preliminary data.</text>
</comment>
<dbReference type="Pfam" id="PF00795">
    <property type="entry name" value="CN_hydrolase"/>
    <property type="match status" value="1"/>
</dbReference>
<dbReference type="CDD" id="cd07572">
    <property type="entry name" value="nit"/>
    <property type="match status" value="1"/>
</dbReference>
<dbReference type="PANTHER" id="PTHR23088:SF27">
    <property type="entry name" value="DEAMINATED GLUTATHIONE AMIDASE"/>
    <property type="match status" value="1"/>
</dbReference>
<gene>
    <name evidence="3" type="ORF">M0L44_16360</name>
</gene>
<keyword evidence="1 3" id="KW-0378">Hydrolase</keyword>
<dbReference type="PANTHER" id="PTHR23088">
    <property type="entry name" value="NITRILASE-RELATED"/>
    <property type="match status" value="1"/>
</dbReference>
<dbReference type="SUPFAM" id="SSF56317">
    <property type="entry name" value="Carbon-nitrogen hydrolase"/>
    <property type="match status" value="1"/>
</dbReference>
<dbReference type="InterPro" id="IPR036526">
    <property type="entry name" value="C-N_Hydrolase_sf"/>
</dbReference>
<dbReference type="InterPro" id="IPR045254">
    <property type="entry name" value="Nit1/2_C-N_Hydrolase"/>
</dbReference>
<protein>
    <submittedName>
        <fullName evidence="3">Carbon-nitrogen hydrolase family protein</fullName>
    </submittedName>
</protein>
<evidence type="ECO:0000313" key="4">
    <source>
        <dbReference type="Proteomes" id="UP001204851"/>
    </source>
</evidence>
<keyword evidence="4" id="KW-1185">Reference proteome</keyword>
<dbReference type="Proteomes" id="UP001204851">
    <property type="component" value="Unassembled WGS sequence"/>
</dbReference>
<accession>A0ABT1BPY7</accession>
<dbReference type="PROSITE" id="PS50263">
    <property type="entry name" value="CN_HYDROLASE"/>
    <property type="match status" value="1"/>
</dbReference>